<feature type="non-terminal residue" evidence="1">
    <location>
        <position position="1"/>
    </location>
</feature>
<dbReference type="EMBL" id="JAOZYC010000076">
    <property type="protein sequence ID" value="MEB8337862.1"/>
    <property type="molecule type" value="Genomic_DNA"/>
</dbReference>
<sequence>APSAADGAGSHGLALDVTVNTRPGTGALRPGIRSGGAVVVSYRLANRGSADLHDIRVHDPSMPGARIRCPGGRDRVPLLIGLRSARCTATMAARPGTWTAEVRAAGRQPYLRATVQATARSGYAGVGAALTLAQSARPTGPGRARVAYTVANPGNRPLHDIRVTDPGLAPDRIACAHGGPVVPRLAPGATAECTGEVRRAPGTYTGRGRAEGSDRIRTIGTHGE</sequence>
<dbReference type="RefSeq" id="WP_326015536.1">
    <property type="nucleotide sequence ID" value="NZ_JAOZYC010000076.1"/>
</dbReference>
<organism evidence="1 2">
    <name type="scientific">Streptomyces endophyticus</name>
    <dbReference type="NCBI Taxonomy" id="714166"/>
    <lineage>
        <taxon>Bacteria</taxon>
        <taxon>Bacillati</taxon>
        <taxon>Actinomycetota</taxon>
        <taxon>Actinomycetes</taxon>
        <taxon>Kitasatosporales</taxon>
        <taxon>Streptomycetaceae</taxon>
        <taxon>Streptomyces</taxon>
    </lineage>
</organism>
<proteinExistence type="predicted"/>
<dbReference type="Proteomes" id="UP001354931">
    <property type="component" value="Unassembled WGS sequence"/>
</dbReference>
<gene>
    <name evidence="1" type="ORF">OKJ99_10120</name>
</gene>
<feature type="non-terminal residue" evidence="1">
    <location>
        <position position="224"/>
    </location>
</feature>
<evidence type="ECO:0000313" key="1">
    <source>
        <dbReference type="EMBL" id="MEB8337862.1"/>
    </source>
</evidence>
<name>A0ABU6F2L9_9ACTN</name>
<protein>
    <recommendedName>
        <fullName evidence="3">DUF11 domain-containing protein</fullName>
    </recommendedName>
</protein>
<comment type="caution">
    <text evidence="1">The sequence shown here is derived from an EMBL/GenBank/DDBJ whole genome shotgun (WGS) entry which is preliminary data.</text>
</comment>
<keyword evidence="2" id="KW-1185">Reference proteome</keyword>
<accession>A0ABU6F2L9</accession>
<evidence type="ECO:0000313" key="2">
    <source>
        <dbReference type="Proteomes" id="UP001354931"/>
    </source>
</evidence>
<reference evidence="1 2" key="1">
    <citation type="submission" date="2022-10" db="EMBL/GenBank/DDBJ databases">
        <authorList>
            <person name="Xie J."/>
            <person name="Shen N."/>
        </authorList>
    </citation>
    <scope>NUCLEOTIDE SEQUENCE [LARGE SCALE GENOMIC DNA]</scope>
    <source>
        <strain evidence="1 2">YIM65594</strain>
    </source>
</reference>
<evidence type="ECO:0008006" key="3">
    <source>
        <dbReference type="Google" id="ProtNLM"/>
    </source>
</evidence>